<organism evidence="1 2">
    <name type="scientific">Labrys wisconsinensis</name>
    <dbReference type="NCBI Taxonomy" id="425677"/>
    <lineage>
        <taxon>Bacteria</taxon>
        <taxon>Pseudomonadati</taxon>
        <taxon>Pseudomonadota</taxon>
        <taxon>Alphaproteobacteria</taxon>
        <taxon>Hyphomicrobiales</taxon>
        <taxon>Xanthobacteraceae</taxon>
        <taxon>Labrys</taxon>
    </lineage>
</organism>
<name>A0ABU0J6Y6_9HYPH</name>
<evidence type="ECO:0000313" key="1">
    <source>
        <dbReference type="EMBL" id="MDQ0470032.1"/>
    </source>
</evidence>
<keyword evidence="2" id="KW-1185">Reference proteome</keyword>
<sequence length="87" mass="9481">MPAEPPAIIGDAKVIVSDRTFRHLKSHSPAGRWPVSFSLVLDPKAAWMSMRWRNMESRSTPRGQGDTAAAECAIALMWMAAQGVCGI</sequence>
<reference evidence="1 2" key="1">
    <citation type="submission" date="2023-07" db="EMBL/GenBank/DDBJ databases">
        <title>Genomic Encyclopedia of Type Strains, Phase IV (KMG-IV): sequencing the most valuable type-strain genomes for metagenomic binning, comparative biology and taxonomic classification.</title>
        <authorList>
            <person name="Goeker M."/>
        </authorList>
    </citation>
    <scope>NUCLEOTIDE SEQUENCE [LARGE SCALE GENOMIC DNA]</scope>
    <source>
        <strain evidence="1 2">DSM 19619</strain>
    </source>
</reference>
<dbReference type="RefSeq" id="WP_307273437.1">
    <property type="nucleotide sequence ID" value="NZ_JAUSVX010000005.1"/>
</dbReference>
<dbReference type="EMBL" id="JAUSVX010000005">
    <property type="protein sequence ID" value="MDQ0470032.1"/>
    <property type="molecule type" value="Genomic_DNA"/>
</dbReference>
<evidence type="ECO:0008006" key="3">
    <source>
        <dbReference type="Google" id="ProtNLM"/>
    </source>
</evidence>
<accession>A0ABU0J6Y6</accession>
<protein>
    <recommendedName>
        <fullName evidence="3">Transposase</fullName>
    </recommendedName>
</protein>
<comment type="caution">
    <text evidence="1">The sequence shown here is derived from an EMBL/GenBank/DDBJ whole genome shotgun (WGS) entry which is preliminary data.</text>
</comment>
<dbReference type="Proteomes" id="UP001242480">
    <property type="component" value="Unassembled WGS sequence"/>
</dbReference>
<gene>
    <name evidence="1" type="ORF">QO011_003048</name>
</gene>
<evidence type="ECO:0000313" key="2">
    <source>
        <dbReference type="Proteomes" id="UP001242480"/>
    </source>
</evidence>
<proteinExistence type="predicted"/>